<dbReference type="PANTHER" id="PTHR11009">
    <property type="entry name" value="DER1-LIKE PROTEIN, DERLIN"/>
    <property type="match status" value="1"/>
</dbReference>
<reference evidence="10 11" key="1">
    <citation type="submission" date="2019-03" db="EMBL/GenBank/DDBJ databases">
        <title>Sequencing 23 genomes of Wallemia ichthyophaga.</title>
        <authorList>
            <person name="Gostincar C."/>
        </authorList>
    </citation>
    <scope>NUCLEOTIDE SEQUENCE [LARGE SCALE GENOMIC DNA]</scope>
    <source>
        <strain evidence="9 11">EXF-6200</strain>
        <strain evidence="8 10">EXF-8621</strain>
    </source>
</reference>
<evidence type="ECO:0000256" key="7">
    <source>
        <dbReference type="RuleBase" id="RU363059"/>
    </source>
</evidence>
<evidence type="ECO:0000256" key="3">
    <source>
        <dbReference type="ARBA" id="ARBA00022692"/>
    </source>
</evidence>
<keyword evidence="3 7" id="KW-0812">Transmembrane</keyword>
<feature type="transmembrane region" description="Helical" evidence="7">
    <location>
        <begin position="12"/>
        <end position="32"/>
    </location>
</feature>
<keyword evidence="6 7" id="KW-0472">Membrane</keyword>
<comment type="similarity">
    <text evidence="2 7">Belongs to the derlin family.</text>
</comment>
<protein>
    <recommendedName>
        <fullName evidence="7">Derlin</fullName>
    </recommendedName>
</protein>
<gene>
    <name evidence="9" type="ORF">E3P86_02753</name>
    <name evidence="8" type="ORF">E3P90_01355</name>
</gene>
<dbReference type="GO" id="GO:0006950">
    <property type="term" value="P:response to stress"/>
    <property type="evidence" value="ECO:0007669"/>
    <property type="project" value="UniProtKB-ARBA"/>
</dbReference>
<evidence type="ECO:0000256" key="1">
    <source>
        <dbReference type="ARBA" id="ARBA00004477"/>
    </source>
</evidence>
<dbReference type="Proteomes" id="UP000306954">
    <property type="component" value="Unassembled WGS sequence"/>
</dbReference>
<comment type="caution">
    <text evidence="9">The sequence shown here is derived from an EMBL/GenBank/DDBJ whole genome shotgun (WGS) entry which is preliminary data.</text>
</comment>
<evidence type="ECO:0000256" key="5">
    <source>
        <dbReference type="ARBA" id="ARBA00022989"/>
    </source>
</evidence>
<name>A0A4T0L7A6_WALIC</name>
<sequence>MWDYFNQIPTVSKFWLIGSICVSTLVQVNVLSPLNLYFSFHSAFVNNQPWRALTTFFYFGDISIDLFLHLFFFIRYSRMLEEEQFSSNKAEYVWSLIVMSTLLLGISPLINLPFLSTALSSALVYVWARSHPNAQIGLLVFIIRASYLPWAIVMLSWAITGRASAARTELAGIAVGHVWHFSKSIWPKELAARGKPLLPTPRFLTETLNS</sequence>
<comment type="subcellular location">
    <subcellularLocation>
        <location evidence="1 7">Endoplasmic reticulum membrane</location>
        <topology evidence="1 7">Multi-pass membrane protein</topology>
    </subcellularLocation>
</comment>
<evidence type="ECO:0000256" key="6">
    <source>
        <dbReference type="ARBA" id="ARBA00023136"/>
    </source>
</evidence>
<proteinExistence type="inferred from homology"/>
<dbReference type="AlphaFoldDB" id="A0A4T0L7A6"/>
<keyword evidence="4 7" id="KW-0256">Endoplasmic reticulum</keyword>
<evidence type="ECO:0000313" key="10">
    <source>
        <dbReference type="Proteomes" id="UP000306954"/>
    </source>
</evidence>
<keyword evidence="5 7" id="KW-1133">Transmembrane helix</keyword>
<dbReference type="InterPro" id="IPR035952">
    <property type="entry name" value="Rhomboid-like_sf"/>
</dbReference>
<organism evidence="9 11">
    <name type="scientific">Wallemia ichthyophaga</name>
    <dbReference type="NCBI Taxonomy" id="245174"/>
    <lineage>
        <taxon>Eukaryota</taxon>
        <taxon>Fungi</taxon>
        <taxon>Dikarya</taxon>
        <taxon>Basidiomycota</taxon>
        <taxon>Wallemiomycotina</taxon>
        <taxon>Wallemiomycetes</taxon>
        <taxon>Wallemiales</taxon>
        <taxon>Wallemiaceae</taxon>
        <taxon>Wallemia</taxon>
    </lineage>
</organism>
<accession>A0A4T0L7A6</accession>
<comment type="function">
    <text evidence="7">May be involved in the degradation of misfolded endoplasmic reticulum (ER) luminal proteins.</text>
</comment>
<feature type="transmembrane region" description="Helical" evidence="7">
    <location>
        <begin position="92"/>
        <end position="116"/>
    </location>
</feature>
<evidence type="ECO:0000313" key="8">
    <source>
        <dbReference type="EMBL" id="TIB14274.1"/>
    </source>
</evidence>
<feature type="transmembrane region" description="Helical" evidence="7">
    <location>
        <begin position="136"/>
        <end position="159"/>
    </location>
</feature>
<dbReference type="OrthoDB" id="1716531at2759"/>
<dbReference type="GO" id="GO:0005789">
    <property type="term" value="C:endoplasmic reticulum membrane"/>
    <property type="evidence" value="ECO:0007669"/>
    <property type="project" value="UniProtKB-SubCell"/>
</dbReference>
<dbReference type="InterPro" id="IPR007599">
    <property type="entry name" value="DER1"/>
</dbReference>
<feature type="transmembrane region" description="Helical" evidence="7">
    <location>
        <begin position="52"/>
        <end position="72"/>
    </location>
</feature>
<dbReference type="EMBL" id="SPOI01000155">
    <property type="protein sequence ID" value="TIB34948.1"/>
    <property type="molecule type" value="Genomic_DNA"/>
</dbReference>
<dbReference type="Pfam" id="PF04511">
    <property type="entry name" value="DER1"/>
    <property type="match status" value="1"/>
</dbReference>
<dbReference type="Proteomes" id="UP000310689">
    <property type="component" value="Unassembled WGS sequence"/>
</dbReference>
<dbReference type="SUPFAM" id="SSF144091">
    <property type="entry name" value="Rhomboid-like"/>
    <property type="match status" value="1"/>
</dbReference>
<evidence type="ECO:0000313" key="9">
    <source>
        <dbReference type="EMBL" id="TIB34948.1"/>
    </source>
</evidence>
<evidence type="ECO:0000256" key="4">
    <source>
        <dbReference type="ARBA" id="ARBA00022824"/>
    </source>
</evidence>
<dbReference type="EMBL" id="SPOF01000011">
    <property type="protein sequence ID" value="TIB14274.1"/>
    <property type="molecule type" value="Genomic_DNA"/>
</dbReference>
<evidence type="ECO:0000313" key="11">
    <source>
        <dbReference type="Proteomes" id="UP000310689"/>
    </source>
</evidence>
<evidence type="ECO:0000256" key="2">
    <source>
        <dbReference type="ARBA" id="ARBA00008917"/>
    </source>
</evidence>